<keyword evidence="6" id="KW-0436">Ligase</keyword>
<evidence type="ECO:0000256" key="1">
    <source>
        <dbReference type="ARBA" id="ARBA00004514"/>
    </source>
</evidence>
<proteinExistence type="inferred from homology"/>
<dbReference type="RefSeq" id="XP_046075316.1">
    <property type="nucleotide sequence ID" value="XM_046209216.1"/>
</dbReference>
<gene>
    <name evidence="18" type="ORF">BGW36DRAFT_108636</name>
</gene>
<dbReference type="InterPro" id="IPR022955">
    <property type="entry name" value="GMP_synthase"/>
</dbReference>
<accession>A0AAD4L147</accession>
<evidence type="ECO:0000256" key="8">
    <source>
        <dbReference type="ARBA" id="ARBA00022749"/>
    </source>
</evidence>
<dbReference type="InterPro" id="IPR029062">
    <property type="entry name" value="Class_I_gatase-like"/>
</dbReference>
<evidence type="ECO:0000256" key="12">
    <source>
        <dbReference type="ARBA" id="ARBA00030464"/>
    </source>
</evidence>
<dbReference type="InterPro" id="IPR022310">
    <property type="entry name" value="NAD/GMP_synthase"/>
</dbReference>
<evidence type="ECO:0000256" key="6">
    <source>
        <dbReference type="ARBA" id="ARBA00022598"/>
    </source>
</evidence>
<dbReference type="NCBIfam" id="TIGR00884">
    <property type="entry name" value="guaA_Cterm"/>
    <property type="match status" value="1"/>
</dbReference>
<dbReference type="CDD" id="cd01742">
    <property type="entry name" value="GATase1_GMP_Synthase"/>
    <property type="match status" value="1"/>
</dbReference>
<keyword evidence="7 16" id="KW-0547">Nucleotide-binding</keyword>
<dbReference type="PROSITE" id="PS51273">
    <property type="entry name" value="GATASE_TYPE_1"/>
    <property type="match status" value="1"/>
</dbReference>
<keyword evidence="19" id="KW-1185">Reference proteome</keyword>
<evidence type="ECO:0000256" key="15">
    <source>
        <dbReference type="ARBA" id="ARBA00049404"/>
    </source>
</evidence>
<reference evidence="18" key="1">
    <citation type="submission" date="2021-12" db="EMBL/GenBank/DDBJ databases">
        <title>Convergent genome expansion in fungi linked to evolution of root-endophyte symbiosis.</title>
        <authorList>
            <consortium name="DOE Joint Genome Institute"/>
            <person name="Ke Y.-H."/>
            <person name="Bonito G."/>
            <person name="Liao H.-L."/>
            <person name="Looney B."/>
            <person name="Rojas-Flechas A."/>
            <person name="Nash J."/>
            <person name="Hameed K."/>
            <person name="Schadt C."/>
            <person name="Martin F."/>
            <person name="Crous P.W."/>
            <person name="Miettinen O."/>
            <person name="Magnuson J.K."/>
            <person name="Labbe J."/>
            <person name="Jacobson D."/>
            <person name="Doktycz M.J."/>
            <person name="Veneault-Fourrey C."/>
            <person name="Kuo A."/>
            <person name="Mondo S."/>
            <person name="Calhoun S."/>
            <person name="Riley R."/>
            <person name="Ohm R."/>
            <person name="LaButti K."/>
            <person name="Andreopoulos B."/>
            <person name="Pangilinan J."/>
            <person name="Nolan M."/>
            <person name="Tritt A."/>
            <person name="Clum A."/>
            <person name="Lipzen A."/>
            <person name="Daum C."/>
            <person name="Barry K."/>
            <person name="Grigoriev I.V."/>
            <person name="Vilgalys R."/>
        </authorList>
    </citation>
    <scope>NUCLEOTIDE SEQUENCE</scope>
    <source>
        <strain evidence="18">PMI_201</strain>
    </source>
</reference>
<dbReference type="Gene3D" id="3.40.50.880">
    <property type="match status" value="1"/>
</dbReference>
<dbReference type="InterPro" id="IPR025777">
    <property type="entry name" value="GMPS_ATP_PPase_dom"/>
</dbReference>
<dbReference type="Gene3D" id="3.40.50.620">
    <property type="entry name" value="HUPs"/>
    <property type="match status" value="1"/>
</dbReference>
<keyword evidence="8 16" id="KW-0332">GMP biosynthesis</keyword>
<feature type="binding site" evidence="16">
    <location>
        <begin position="239"/>
        <end position="245"/>
    </location>
    <ligand>
        <name>ATP</name>
        <dbReference type="ChEBI" id="CHEBI:30616"/>
    </ligand>
</feature>
<dbReference type="PANTHER" id="PTHR11922:SF2">
    <property type="entry name" value="GMP SYNTHASE [GLUTAMINE-HYDROLYZING]"/>
    <property type="match status" value="1"/>
</dbReference>
<dbReference type="NCBIfam" id="TIGR00888">
    <property type="entry name" value="guaA_Nterm"/>
    <property type="match status" value="1"/>
</dbReference>
<dbReference type="GeneID" id="70239503"/>
<comment type="subunit">
    <text evidence="3">Homodimer.</text>
</comment>
<evidence type="ECO:0000256" key="10">
    <source>
        <dbReference type="ARBA" id="ARBA00022840"/>
    </source>
</evidence>
<dbReference type="Pfam" id="PF02540">
    <property type="entry name" value="NAD_synthase"/>
    <property type="match status" value="1"/>
</dbReference>
<dbReference type="EC" id="6.3.5.2" evidence="4"/>
<comment type="pathway">
    <text evidence="2">Purine metabolism; GMP biosynthesis; GMP from XMP (L-Gln route): step 1/1.</text>
</comment>
<dbReference type="AlphaFoldDB" id="A0AAD4L147"/>
<comment type="subcellular location">
    <subcellularLocation>
        <location evidence="1">Cytoplasm</location>
        <location evidence="1">Cytosol</location>
    </subcellularLocation>
</comment>
<evidence type="ECO:0000313" key="18">
    <source>
        <dbReference type="EMBL" id="KAH8701940.1"/>
    </source>
</evidence>
<name>A0AAD4L147_9EURO</name>
<dbReference type="PROSITE" id="PS51553">
    <property type="entry name" value="GMPS_ATP_PPASE"/>
    <property type="match status" value="1"/>
</dbReference>
<evidence type="ECO:0000256" key="4">
    <source>
        <dbReference type="ARBA" id="ARBA00012746"/>
    </source>
</evidence>
<dbReference type="EMBL" id="JAJTJA010000003">
    <property type="protein sequence ID" value="KAH8701940.1"/>
    <property type="molecule type" value="Genomic_DNA"/>
</dbReference>
<dbReference type="FunFam" id="3.40.50.880:FF:000001">
    <property type="entry name" value="GMP synthase [glutamine-hydrolyzing]"/>
    <property type="match status" value="1"/>
</dbReference>
<dbReference type="Gene3D" id="3.30.300.10">
    <property type="match status" value="1"/>
</dbReference>
<dbReference type="Proteomes" id="UP001201262">
    <property type="component" value="Unassembled WGS sequence"/>
</dbReference>
<dbReference type="HAMAP" id="MF_00344">
    <property type="entry name" value="GMP_synthase"/>
    <property type="match status" value="1"/>
</dbReference>
<keyword evidence="9 16" id="KW-0658">Purine biosynthesis</keyword>
<dbReference type="InterPro" id="IPR014729">
    <property type="entry name" value="Rossmann-like_a/b/a_fold"/>
</dbReference>
<dbReference type="SUPFAM" id="SSF54810">
    <property type="entry name" value="GMP synthetase C-terminal dimerisation domain"/>
    <property type="match status" value="1"/>
</dbReference>
<comment type="function">
    <text evidence="14">Catalyzes the conversion of xanthine monophosphate (XMP) to GMP in the presence of glutamine and ATP through an adenyl-XMP intermediate.</text>
</comment>
<evidence type="ECO:0000256" key="2">
    <source>
        <dbReference type="ARBA" id="ARBA00005153"/>
    </source>
</evidence>
<organism evidence="18 19">
    <name type="scientific">Talaromyces proteolyticus</name>
    <dbReference type="NCBI Taxonomy" id="1131652"/>
    <lineage>
        <taxon>Eukaryota</taxon>
        <taxon>Fungi</taxon>
        <taxon>Dikarya</taxon>
        <taxon>Ascomycota</taxon>
        <taxon>Pezizomycotina</taxon>
        <taxon>Eurotiomycetes</taxon>
        <taxon>Eurotiomycetidae</taxon>
        <taxon>Eurotiales</taxon>
        <taxon>Trichocomaceae</taxon>
        <taxon>Talaromyces</taxon>
        <taxon>Talaromyces sect. Bacilispori</taxon>
    </lineage>
</organism>
<dbReference type="NCBIfam" id="NF000848">
    <property type="entry name" value="PRK00074.1"/>
    <property type="match status" value="1"/>
</dbReference>
<evidence type="ECO:0000256" key="7">
    <source>
        <dbReference type="ARBA" id="ARBA00022741"/>
    </source>
</evidence>
<sequence length="542" mass="60205">MTSQIEQAEAPHQNFDTILTLDFGSQYTHLVTRRLRDLNVYSEMLPCTTKLKDLSWKPKGIILSGGPYSVYEDNAPHCDPAFLKLGIPILGICYGLQELAWTIAKENVTAGTAREYGLAEVVAQRHNSHVDRLFEGLGDTMQVFMSHGDKLSQLPSGFCTIATTRNSPFAGIAHETEPIFAIQWHPEVEHTPRGKDLLRNFVGICGAKQNWTMSNFIEQEISRIRGLVGPTDHVIGAVSGGVDSTVAAKLMQEAIADRFHAVLVDNGVMRLNECQQVKQTLAQHLGINLKIVDGAERFLNGLAGVTEPEQKRKFIGGCFIDLFEEEAVKIEKAQENAPSPGKVKWFLQGTLYPDVIESLSFKGPSATIKSHHNVGGLPQRMIDGQGLKLIEPLRELFKDEVREMGRQLGIHEDLVMRHPFPGPGLAIRILGEVTAERVDIARRADDIYISMIREAGIYNDMSQAYAGLDSSRSVGVMGDKREYGYIVILRAVRTSDFMTAEAYEFDWALLKRITSRIVNEIQGVSRVVYDSTSKPPGTIELE</sequence>
<protein>
    <recommendedName>
        <fullName evidence="5">GMP synthase [glutamine-hydrolyzing]</fullName>
        <ecNumber evidence="4">6.3.5.2</ecNumber>
    </recommendedName>
    <alternativeName>
        <fullName evidence="12">GMP synthetase</fullName>
    </alternativeName>
    <alternativeName>
        <fullName evidence="13">Glutamine amidotransferase</fullName>
    </alternativeName>
</protein>
<dbReference type="PANTHER" id="PTHR11922">
    <property type="entry name" value="GMP SYNTHASE-RELATED"/>
    <property type="match status" value="1"/>
</dbReference>
<feature type="domain" description="GMPS ATP-PPase" evidence="17">
    <location>
        <begin position="211"/>
        <end position="417"/>
    </location>
</feature>
<dbReference type="GO" id="GO:0005829">
    <property type="term" value="C:cytosol"/>
    <property type="evidence" value="ECO:0007669"/>
    <property type="project" value="UniProtKB-SubCell"/>
</dbReference>
<comment type="catalytic activity">
    <reaction evidence="15">
        <text>XMP + L-glutamine + ATP + H2O = GMP + L-glutamate + AMP + diphosphate + 2 H(+)</text>
        <dbReference type="Rhea" id="RHEA:11680"/>
        <dbReference type="ChEBI" id="CHEBI:15377"/>
        <dbReference type="ChEBI" id="CHEBI:15378"/>
        <dbReference type="ChEBI" id="CHEBI:29985"/>
        <dbReference type="ChEBI" id="CHEBI:30616"/>
        <dbReference type="ChEBI" id="CHEBI:33019"/>
        <dbReference type="ChEBI" id="CHEBI:57464"/>
        <dbReference type="ChEBI" id="CHEBI:58115"/>
        <dbReference type="ChEBI" id="CHEBI:58359"/>
        <dbReference type="ChEBI" id="CHEBI:456215"/>
        <dbReference type="EC" id="6.3.5.2"/>
    </reaction>
</comment>
<dbReference type="Pfam" id="PF00117">
    <property type="entry name" value="GATase"/>
    <property type="match status" value="1"/>
</dbReference>
<dbReference type="GO" id="GO:0005524">
    <property type="term" value="F:ATP binding"/>
    <property type="evidence" value="ECO:0007669"/>
    <property type="project" value="UniProtKB-UniRule"/>
</dbReference>
<dbReference type="InterPro" id="IPR001674">
    <property type="entry name" value="GMP_synth_C"/>
</dbReference>
<comment type="caution">
    <text evidence="18">The sequence shown here is derived from an EMBL/GenBank/DDBJ whole genome shotgun (WGS) entry which is preliminary data.</text>
</comment>
<dbReference type="InterPro" id="IPR017926">
    <property type="entry name" value="GATASE"/>
</dbReference>
<dbReference type="FunFam" id="3.40.50.620:FF:000001">
    <property type="entry name" value="GMP synthase [glutamine-hydrolyzing]"/>
    <property type="match status" value="1"/>
</dbReference>
<dbReference type="InterPro" id="IPR004739">
    <property type="entry name" value="GMP_synth_GATase"/>
</dbReference>
<evidence type="ECO:0000256" key="3">
    <source>
        <dbReference type="ARBA" id="ARBA00011738"/>
    </source>
</evidence>
<dbReference type="CDD" id="cd01997">
    <property type="entry name" value="GMP_synthase_C"/>
    <property type="match status" value="1"/>
</dbReference>
<evidence type="ECO:0000256" key="16">
    <source>
        <dbReference type="PROSITE-ProRule" id="PRU00886"/>
    </source>
</evidence>
<evidence type="ECO:0000256" key="13">
    <source>
        <dbReference type="ARBA" id="ARBA00031356"/>
    </source>
</evidence>
<evidence type="ECO:0000256" key="5">
    <source>
        <dbReference type="ARBA" id="ARBA00021562"/>
    </source>
</evidence>
<keyword evidence="11" id="KW-0315">Glutamine amidotransferase</keyword>
<dbReference type="SUPFAM" id="SSF52317">
    <property type="entry name" value="Class I glutamine amidotransferase-like"/>
    <property type="match status" value="1"/>
</dbReference>
<dbReference type="FunFam" id="3.30.300.10:FF:000002">
    <property type="entry name" value="GMP synthase [glutamine-hydrolyzing]"/>
    <property type="match status" value="1"/>
</dbReference>
<dbReference type="Pfam" id="PF00958">
    <property type="entry name" value="GMP_synt_C"/>
    <property type="match status" value="1"/>
</dbReference>
<evidence type="ECO:0000256" key="14">
    <source>
        <dbReference type="ARBA" id="ARBA00044933"/>
    </source>
</evidence>
<evidence type="ECO:0000256" key="11">
    <source>
        <dbReference type="ARBA" id="ARBA00022962"/>
    </source>
</evidence>
<dbReference type="PRINTS" id="PR00096">
    <property type="entry name" value="GATASE"/>
</dbReference>
<evidence type="ECO:0000313" key="19">
    <source>
        <dbReference type="Proteomes" id="UP001201262"/>
    </source>
</evidence>
<evidence type="ECO:0000259" key="17">
    <source>
        <dbReference type="PROSITE" id="PS51553"/>
    </source>
</evidence>
<evidence type="ECO:0000256" key="9">
    <source>
        <dbReference type="ARBA" id="ARBA00022755"/>
    </source>
</evidence>
<keyword evidence="10 16" id="KW-0067">ATP-binding</keyword>
<dbReference type="SUPFAM" id="SSF52402">
    <property type="entry name" value="Adenine nucleotide alpha hydrolases-like"/>
    <property type="match status" value="1"/>
</dbReference>
<dbReference type="GO" id="GO:0003921">
    <property type="term" value="F:GMP synthase activity"/>
    <property type="evidence" value="ECO:0007669"/>
    <property type="project" value="InterPro"/>
</dbReference>